<comment type="caution">
    <text evidence="1">The sequence shown here is derived from an EMBL/GenBank/DDBJ whole genome shotgun (WGS) entry which is preliminary data.</text>
</comment>
<gene>
    <name evidence="1" type="ORF">LEA_12429</name>
</gene>
<protein>
    <submittedName>
        <fullName evidence="1">Uncharacterized protein</fullName>
    </submittedName>
</protein>
<feature type="non-terminal residue" evidence="1">
    <location>
        <position position="34"/>
    </location>
</feature>
<sequence>MFTLYSADFIGNPGNCSYPHKTVVMDADRMRDAV</sequence>
<dbReference type="AlphaFoldDB" id="K1T4U4"/>
<name>K1T4U4_9ZZZZ</name>
<accession>K1T4U4</accession>
<organism evidence="1">
    <name type="scientific">human gut metagenome</name>
    <dbReference type="NCBI Taxonomy" id="408170"/>
    <lineage>
        <taxon>unclassified sequences</taxon>
        <taxon>metagenomes</taxon>
        <taxon>organismal metagenomes</taxon>
    </lineage>
</organism>
<reference evidence="1" key="1">
    <citation type="journal article" date="2013" name="Environ. Microbiol.">
        <title>Microbiota from the distal guts of lean and obese adolescents exhibit partial functional redundancy besides clear differences in community structure.</title>
        <authorList>
            <person name="Ferrer M."/>
            <person name="Ruiz A."/>
            <person name="Lanza F."/>
            <person name="Haange S.B."/>
            <person name="Oberbach A."/>
            <person name="Till H."/>
            <person name="Bargiela R."/>
            <person name="Campoy C."/>
            <person name="Segura M.T."/>
            <person name="Richter M."/>
            <person name="von Bergen M."/>
            <person name="Seifert J."/>
            <person name="Suarez A."/>
        </authorList>
    </citation>
    <scope>NUCLEOTIDE SEQUENCE</scope>
</reference>
<proteinExistence type="predicted"/>
<evidence type="ECO:0000313" key="1">
    <source>
        <dbReference type="EMBL" id="EKC61280.1"/>
    </source>
</evidence>
<dbReference type="EMBL" id="AJWY01008411">
    <property type="protein sequence ID" value="EKC61280.1"/>
    <property type="molecule type" value="Genomic_DNA"/>
</dbReference>